<dbReference type="EMBL" id="PVXQ01000028">
    <property type="protein sequence ID" value="PRR81503.1"/>
    <property type="molecule type" value="Genomic_DNA"/>
</dbReference>
<evidence type="ECO:0000256" key="2">
    <source>
        <dbReference type="ARBA" id="ARBA00023125"/>
    </source>
</evidence>
<dbReference type="InterPro" id="IPR001034">
    <property type="entry name" value="DeoR_HTH"/>
</dbReference>
<keyword evidence="6" id="KW-1185">Reference proteome</keyword>
<proteinExistence type="predicted"/>
<dbReference type="Proteomes" id="UP000239471">
    <property type="component" value="Unassembled WGS sequence"/>
</dbReference>
<dbReference type="Gene3D" id="3.40.50.1360">
    <property type="match status" value="1"/>
</dbReference>
<dbReference type="InterPro" id="IPR036388">
    <property type="entry name" value="WH-like_DNA-bd_sf"/>
</dbReference>
<dbReference type="SUPFAM" id="SSF46785">
    <property type="entry name" value="Winged helix' DNA-binding domain"/>
    <property type="match status" value="1"/>
</dbReference>
<dbReference type="PANTHER" id="PTHR30363">
    <property type="entry name" value="HTH-TYPE TRANSCRIPTIONAL REGULATOR SRLR-RELATED"/>
    <property type="match status" value="1"/>
</dbReference>
<dbReference type="PROSITE" id="PS00894">
    <property type="entry name" value="HTH_DEOR_1"/>
    <property type="match status" value="1"/>
</dbReference>
<dbReference type="GO" id="GO:0003677">
    <property type="term" value="F:DNA binding"/>
    <property type="evidence" value="ECO:0007669"/>
    <property type="project" value="UniProtKB-KW"/>
</dbReference>
<evidence type="ECO:0000256" key="3">
    <source>
        <dbReference type="ARBA" id="ARBA00023163"/>
    </source>
</evidence>
<keyword evidence="2" id="KW-0238">DNA-binding</keyword>
<dbReference type="Pfam" id="PF00455">
    <property type="entry name" value="DeoRC"/>
    <property type="match status" value="1"/>
</dbReference>
<evidence type="ECO:0000313" key="6">
    <source>
        <dbReference type="Proteomes" id="UP000239471"/>
    </source>
</evidence>
<dbReference type="PRINTS" id="PR00037">
    <property type="entry name" value="HTHLACR"/>
</dbReference>
<dbReference type="Pfam" id="PF08220">
    <property type="entry name" value="HTH_DeoR"/>
    <property type="match status" value="1"/>
</dbReference>
<name>A0A2T0BCE5_9CLOT</name>
<dbReference type="AlphaFoldDB" id="A0A2T0BCE5"/>
<evidence type="ECO:0000259" key="4">
    <source>
        <dbReference type="PROSITE" id="PS51000"/>
    </source>
</evidence>
<sequence>MIASERRMYIMKVLNEKGIANLKEIAITLNISEATVRRDFETLEKAGKLKRVLGGATLSEDLLYSEDSAELTMKEKMLSNINMDKKNQVAQYASQYVKDGDCVFIDGGTTLVPLINYLACKKVKIVTYNHLIINKIKNPIAEIFIVGGVYLPYYSMSVGPIAQDVLNHFHFDHAFIGCAGIDLNENTAYTTEIESLTMKNIAMKNAKHSYLLIDSTKFEARGFYKFKTLDSFDYVICNDFSNEKNIPGNFILV</sequence>
<dbReference type="GO" id="GO:0003700">
    <property type="term" value="F:DNA-binding transcription factor activity"/>
    <property type="evidence" value="ECO:0007669"/>
    <property type="project" value="InterPro"/>
</dbReference>
<dbReference type="InterPro" id="IPR014036">
    <property type="entry name" value="DeoR-like_C"/>
</dbReference>
<protein>
    <submittedName>
        <fullName evidence="5">Glucitol operon repressor</fullName>
    </submittedName>
</protein>
<accession>A0A2T0BCE5</accession>
<keyword evidence="3" id="KW-0804">Transcription</keyword>
<dbReference type="PANTHER" id="PTHR30363:SF44">
    <property type="entry name" value="AGA OPERON TRANSCRIPTIONAL REPRESSOR-RELATED"/>
    <property type="match status" value="1"/>
</dbReference>
<evidence type="ECO:0000313" key="5">
    <source>
        <dbReference type="EMBL" id="PRR81503.1"/>
    </source>
</evidence>
<organism evidence="5 6">
    <name type="scientific">Clostridium vincentii</name>
    <dbReference type="NCBI Taxonomy" id="52704"/>
    <lineage>
        <taxon>Bacteria</taxon>
        <taxon>Bacillati</taxon>
        <taxon>Bacillota</taxon>
        <taxon>Clostridia</taxon>
        <taxon>Eubacteriales</taxon>
        <taxon>Clostridiaceae</taxon>
        <taxon>Clostridium</taxon>
    </lineage>
</organism>
<dbReference type="InterPro" id="IPR018356">
    <property type="entry name" value="Tscrpt_reg_HTH_DeoR_CS"/>
</dbReference>
<dbReference type="InterPro" id="IPR050313">
    <property type="entry name" value="Carb_Metab_HTH_regulators"/>
</dbReference>
<dbReference type="InterPro" id="IPR036390">
    <property type="entry name" value="WH_DNA-bd_sf"/>
</dbReference>
<reference evidence="5 6" key="1">
    <citation type="submission" date="2018-03" db="EMBL/GenBank/DDBJ databases">
        <title>Genome sequence of Clostridium vincentii DSM 10228.</title>
        <authorList>
            <person name="Poehlein A."/>
            <person name="Daniel R."/>
        </authorList>
    </citation>
    <scope>NUCLEOTIDE SEQUENCE [LARGE SCALE GENOMIC DNA]</scope>
    <source>
        <strain evidence="5 6">DSM 10228</strain>
    </source>
</reference>
<dbReference type="SMART" id="SM01134">
    <property type="entry name" value="DeoRC"/>
    <property type="match status" value="1"/>
</dbReference>
<feature type="domain" description="HTH deoR-type" evidence="4">
    <location>
        <begin position="3"/>
        <end position="58"/>
    </location>
</feature>
<dbReference type="InterPro" id="IPR037171">
    <property type="entry name" value="NagB/RpiA_transferase-like"/>
</dbReference>
<dbReference type="SUPFAM" id="SSF100950">
    <property type="entry name" value="NagB/RpiA/CoA transferase-like"/>
    <property type="match status" value="1"/>
</dbReference>
<keyword evidence="1" id="KW-0805">Transcription regulation</keyword>
<dbReference type="Gene3D" id="1.10.10.10">
    <property type="entry name" value="Winged helix-like DNA-binding domain superfamily/Winged helix DNA-binding domain"/>
    <property type="match status" value="1"/>
</dbReference>
<comment type="caution">
    <text evidence="5">The sequence shown here is derived from an EMBL/GenBank/DDBJ whole genome shotgun (WGS) entry which is preliminary data.</text>
</comment>
<dbReference type="PROSITE" id="PS51000">
    <property type="entry name" value="HTH_DEOR_2"/>
    <property type="match status" value="1"/>
</dbReference>
<evidence type="ECO:0000256" key="1">
    <source>
        <dbReference type="ARBA" id="ARBA00023015"/>
    </source>
</evidence>
<gene>
    <name evidence="5" type="primary">srlR_2</name>
    <name evidence="5" type="ORF">CLVI_24320</name>
</gene>
<dbReference type="SMART" id="SM00420">
    <property type="entry name" value="HTH_DEOR"/>
    <property type="match status" value="1"/>
</dbReference>
<dbReference type="RefSeq" id="WP_170065657.1">
    <property type="nucleotide sequence ID" value="NZ_PVXQ01000028.1"/>
</dbReference>